<dbReference type="GO" id="GO:0005829">
    <property type="term" value="C:cytosol"/>
    <property type="evidence" value="ECO:0007669"/>
    <property type="project" value="TreeGrafter"/>
</dbReference>
<dbReference type="Gene3D" id="3.90.79.10">
    <property type="entry name" value="Nucleoside Triphosphate Pyrophosphohydrolase"/>
    <property type="match status" value="1"/>
</dbReference>
<dbReference type="InterPro" id="IPR020084">
    <property type="entry name" value="NUDIX_hydrolase_CS"/>
</dbReference>
<dbReference type="PANTHER" id="PTHR11839:SF18">
    <property type="entry name" value="NUDIX HYDROLASE DOMAIN-CONTAINING PROTEIN"/>
    <property type="match status" value="1"/>
</dbReference>
<dbReference type="AlphaFoldDB" id="A0A0D0QX85"/>
<accession>A0A0D0QX85</accession>
<dbReference type="InterPro" id="IPR015797">
    <property type="entry name" value="NUDIX_hydrolase-like_dom_sf"/>
</dbReference>
<dbReference type="SUPFAM" id="SSF55811">
    <property type="entry name" value="Nudix"/>
    <property type="match status" value="1"/>
</dbReference>
<evidence type="ECO:0000313" key="6">
    <source>
        <dbReference type="EMBL" id="SUM33154.1"/>
    </source>
</evidence>
<dbReference type="PROSITE" id="PS51462">
    <property type="entry name" value="NUDIX"/>
    <property type="match status" value="1"/>
</dbReference>
<evidence type="ECO:0000313" key="9">
    <source>
        <dbReference type="Proteomes" id="UP000321057"/>
    </source>
</evidence>
<keyword evidence="2 6" id="KW-0378">Hydrolase</keyword>
<dbReference type="Proteomes" id="UP000283576">
    <property type="component" value="Unassembled WGS sequence"/>
</dbReference>
<reference evidence="4 9" key="3">
    <citation type="submission" date="2019-07" db="EMBL/GenBank/DDBJ databases">
        <title>Whole genome shotgun sequence of Staphylococcus gallinarum NBRC 109767.</title>
        <authorList>
            <person name="Hosoyama A."/>
            <person name="Uohara A."/>
            <person name="Ohji S."/>
            <person name="Ichikawa N."/>
        </authorList>
    </citation>
    <scope>NUCLEOTIDE SEQUENCE [LARGE SCALE GENOMIC DNA]</scope>
    <source>
        <strain evidence="4 9">NBRC 109767</strain>
    </source>
</reference>
<dbReference type="RefSeq" id="WP_042738626.1">
    <property type="nucleotide sequence ID" value="NZ_BKAX01000003.1"/>
</dbReference>
<proteinExistence type="predicted"/>
<gene>
    <name evidence="6" type="primary">nudF</name>
    <name evidence="5" type="ORF">BUZ01_02315</name>
    <name evidence="6" type="ORF">NCTC12195_02610</name>
    <name evidence="4" type="ORF">SGA02_10170</name>
</gene>
<evidence type="ECO:0000256" key="1">
    <source>
        <dbReference type="ARBA" id="ARBA00001946"/>
    </source>
</evidence>
<dbReference type="GO" id="GO:0006753">
    <property type="term" value="P:nucleoside phosphate metabolic process"/>
    <property type="evidence" value="ECO:0007669"/>
    <property type="project" value="TreeGrafter"/>
</dbReference>
<evidence type="ECO:0000313" key="4">
    <source>
        <dbReference type="EMBL" id="GEQ05189.1"/>
    </source>
</evidence>
<protein>
    <submittedName>
        <fullName evidence="6">ADP-ribose pyrophosphatase</fullName>
        <ecNumber evidence="6">3.6.1.13</ecNumber>
    </submittedName>
    <submittedName>
        <fullName evidence="5">NUDIX hydrolase</fullName>
    </submittedName>
</protein>
<dbReference type="EMBL" id="UHDK01000001">
    <property type="protein sequence ID" value="SUM33154.1"/>
    <property type="molecule type" value="Genomic_DNA"/>
</dbReference>
<evidence type="ECO:0000313" key="8">
    <source>
        <dbReference type="Proteomes" id="UP000283576"/>
    </source>
</evidence>
<evidence type="ECO:0000256" key="2">
    <source>
        <dbReference type="ARBA" id="ARBA00022801"/>
    </source>
</evidence>
<dbReference type="PANTHER" id="PTHR11839">
    <property type="entry name" value="UDP/ADP-SUGAR PYROPHOSPHATASE"/>
    <property type="match status" value="1"/>
</dbReference>
<dbReference type="Pfam" id="PF00293">
    <property type="entry name" value="NUDIX"/>
    <property type="match status" value="1"/>
</dbReference>
<comment type="cofactor">
    <cofactor evidence="1">
        <name>Mg(2+)</name>
        <dbReference type="ChEBI" id="CHEBI:18420"/>
    </cofactor>
</comment>
<dbReference type="OrthoDB" id="9806150at2"/>
<feature type="domain" description="Nudix hydrolase" evidence="3">
    <location>
        <begin position="40"/>
        <end position="168"/>
    </location>
</feature>
<keyword evidence="9" id="KW-1185">Reference proteome</keyword>
<dbReference type="EC" id="3.6.1.13" evidence="6"/>
<evidence type="ECO:0000259" key="3">
    <source>
        <dbReference type="PROSITE" id="PS51462"/>
    </source>
</evidence>
<dbReference type="GeneID" id="93845154"/>
<dbReference type="CDD" id="cd03424">
    <property type="entry name" value="NUDIX_ADPRase_Nudt5_UGPPase_Nudt14"/>
    <property type="match status" value="1"/>
</dbReference>
<dbReference type="InterPro" id="IPR000086">
    <property type="entry name" value="NUDIX_hydrolase_dom"/>
</dbReference>
<sequence length="180" mass="20652">MEFYERTIAKEHIYNGKIIDLEVHDVELPDGQTSKRELVFHNGAVAVCALTPDNEIILVRQFRKPAEKTMLEIPAGKLESGEDRIEAAKRELEEETGYIADHLQLIYEMYGSPGFSNEKLSIYFAKDLKKGHMNLDDDEFIELDRVHINEISDLLKSGSLEDAKTIIALQHILLNYNDYK</sequence>
<dbReference type="FunFam" id="3.90.79.10:FF:000024">
    <property type="entry name" value="ADP-ribose pyrophosphatase"/>
    <property type="match status" value="1"/>
</dbReference>
<dbReference type="Proteomes" id="UP000321057">
    <property type="component" value="Unassembled WGS sequence"/>
</dbReference>
<name>A0A0D0QX85_STAGA</name>
<evidence type="ECO:0000313" key="7">
    <source>
        <dbReference type="Proteomes" id="UP000255277"/>
    </source>
</evidence>
<dbReference type="GO" id="GO:0047631">
    <property type="term" value="F:ADP-ribose diphosphatase activity"/>
    <property type="evidence" value="ECO:0007669"/>
    <property type="project" value="UniProtKB-EC"/>
</dbReference>
<dbReference type="GO" id="GO:0019693">
    <property type="term" value="P:ribose phosphate metabolic process"/>
    <property type="evidence" value="ECO:0007669"/>
    <property type="project" value="TreeGrafter"/>
</dbReference>
<organism evidence="6 7">
    <name type="scientific">Staphylococcus gallinarum</name>
    <dbReference type="NCBI Taxonomy" id="1293"/>
    <lineage>
        <taxon>Bacteria</taxon>
        <taxon>Bacillati</taxon>
        <taxon>Bacillota</taxon>
        <taxon>Bacilli</taxon>
        <taxon>Bacillales</taxon>
        <taxon>Staphylococcaceae</taxon>
        <taxon>Staphylococcus</taxon>
    </lineage>
</organism>
<dbReference type="EMBL" id="BKAX01000003">
    <property type="protein sequence ID" value="GEQ05189.1"/>
    <property type="molecule type" value="Genomic_DNA"/>
</dbReference>
<dbReference type="STRING" id="1293.SH09_05520"/>
<dbReference type="EMBL" id="QXRZ01000001">
    <property type="protein sequence ID" value="RIL44833.1"/>
    <property type="molecule type" value="Genomic_DNA"/>
</dbReference>
<dbReference type="PROSITE" id="PS00893">
    <property type="entry name" value="NUDIX_BOX"/>
    <property type="match status" value="1"/>
</dbReference>
<reference evidence="5 8" key="1">
    <citation type="journal article" date="2016" name="Front. Microbiol.">
        <title>Comprehensive Phylogenetic Analysis of Bovine Non-aureus Staphylococci Species Based on Whole-Genome Sequencing.</title>
        <authorList>
            <person name="Naushad S."/>
            <person name="Barkema H.W."/>
            <person name="Luby C."/>
            <person name="Condas L.A."/>
            <person name="Nobrega D.B."/>
            <person name="Carson D.A."/>
            <person name="De Buck J."/>
        </authorList>
    </citation>
    <scope>NUCLEOTIDE SEQUENCE [LARGE SCALE GENOMIC DNA]</scope>
    <source>
        <strain evidence="5 8">SNUC 1388</strain>
    </source>
</reference>
<evidence type="ECO:0000313" key="5">
    <source>
        <dbReference type="EMBL" id="RIL44833.1"/>
    </source>
</evidence>
<dbReference type="Proteomes" id="UP000255277">
    <property type="component" value="Unassembled WGS sequence"/>
</dbReference>
<reference evidence="6 7" key="2">
    <citation type="submission" date="2018-06" db="EMBL/GenBank/DDBJ databases">
        <authorList>
            <consortium name="Pathogen Informatics"/>
            <person name="Doyle S."/>
        </authorList>
    </citation>
    <scope>NUCLEOTIDE SEQUENCE [LARGE SCALE GENOMIC DNA]</scope>
    <source>
        <strain evidence="6 7">NCTC12195</strain>
    </source>
</reference>